<organism evidence="1 2">
    <name type="scientific">Amniculicola lignicola CBS 123094</name>
    <dbReference type="NCBI Taxonomy" id="1392246"/>
    <lineage>
        <taxon>Eukaryota</taxon>
        <taxon>Fungi</taxon>
        <taxon>Dikarya</taxon>
        <taxon>Ascomycota</taxon>
        <taxon>Pezizomycotina</taxon>
        <taxon>Dothideomycetes</taxon>
        <taxon>Pleosporomycetidae</taxon>
        <taxon>Pleosporales</taxon>
        <taxon>Amniculicolaceae</taxon>
        <taxon>Amniculicola</taxon>
    </lineage>
</organism>
<dbReference type="AlphaFoldDB" id="A0A6A5WKS5"/>
<dbReference type="SUPFAM" id="SSF56112">
    <property type="entry name" value="Protein kinase-like (PK-like)"/>
    <property type="match status" value="1"/>
</dbReference>
<dbReference type="EMBL" id="ML977587">
    <property type="protein sequence ID" value="KAF2000751.1"/>
    <property type="molecule type" value="Genomic_DNA"/>
</dbReference>
<reference evidence="1" key="1">
    <citation type="journal article" date="2020" name="Stud. Mycol.">
        <title>101 Dothideomycetes genomes: a test case for predicting lifestyles and emergence of pathogens.</title>
        <authorList>
            <person name="Haridas S."/>
            <person name="Albert R."/>
            <person name="Binder M."/>
            <person name="Bloem J."/>
            <person name="Labutti K."/>
            <person name="Salamov A."/>
            <person name="Andreopoulos B."/>
            <person name="Baker S."/>
            <person name="Barry K."/>
            <person name="Bills G."/>
            <person name="Bluhm B."/>
            <person name="Cannon C."/>
            <person name="Castanera R."/>
            <person name="Culley D."/>
            <person name="Daum C."/>
            <person name="Ezra D."/>
            <person name="Gonzalez J."/>
            <person name="Henrissat B."/>
            <person name="Kuo A."/>
            <person name="Liang C."/>
            <person name="Lipzen A."/>
            <person name="Lutzoni F."/>
            <person name="Magnuson J."/>
            <person name="Mondo S."/>
            <person name="Nolan M."/>
            <person name="Ohm R."/>
            <person name="Pangilinan J."/>
            <person name="Park H.-J."/>
            <person name="Ramirez L."/>
            <person name="Alfaro M."/>
            <person name="Sun H."/>
            <person name="Tritt A."/>
            <person name="Yoshinaga Y."/>
            <person name="Zwiers L.-H."/>
            <person name="Turgeon B."/>
            <person name="Goodwin S."/>
            <person name="Spatafora J."/>
            <person name="Crous P."/>
            <person name="Grigoriev I."/>
        </authorList>
    </citation>
    <scope>NUCLEOTIDE SEQUENCE</scope>
    <source>
        <strain evidence="1">CBS 123094</strain>
    </source>
</reference>
<accession>A0A6A5WKS5</accession>
<dbReference type="InterPro" id="IPR011009">
    <property type="entry name" value="Kinase-like_dom_sf"/>
</dbReference>
<keyword evidence="2" id="KW-1185">Reference proteome</keyword>
<evidence type="ECO:0008006" key="3">
    <source>
        <dbReference type="Google" id="ProtNLM"/>
    </source>
</evidence>
<gene>
    <name evidence="1" type="ORF">P154DRAFT_522345</name>
</gene>
<name>A0A6A5WKS5_9PLEO</name>
<proteinExistence type="predicted"/>
<protein>
    <recommendedName>
        <fullName evidence="3">Protein kinase domain-containing protein</fullName>
    </recommendedName>
</protein>
<sequence>MDLFSLGCVLLEMSTIMINDHEALERFQRIRQNDTGGIAYSQNALTILQWIRCLWAQLSLSLNFGPQCDRHGLPNLAFMMLDPNPNFRITTRQLLTLISSSKLLYISFCF</sequence>
<dbReference type="Proteomes" id="UP000799779">
    <property type="component" value="Unassembled WGS sequence"/>
</dbReference>
<evidence type="ECO:0000313" key="1">
    <source>
        <dbReference type="EMBL" id="KAF2000751.1"/>
    </source>
</evidence>
<evidence type="ECO:0000313" key="2">
    <source>
        <dbReference type="Proteomes" id="UP000799779"/>
    </source>
</evidence>
<dbReference type="Gene3D" id="1.10.510.10">
    <property type="entry name" value="Transferase(Phosphotransferase) domain 1"/>
    <property type="match status" value="1"/>
</dbReference>